<name>A0ABR5BZX3_9TREE</name>
<evidence type="ECO:0000313" key="2">
    <source>
        <dbReference type="Proteomes" id="UP000054272"/>
    </source>
</evidence>
<organism evidence="1 2">
    <name type="scientific">Cryptococcus gattii EJB2</name>
    <dbReference type="NCBI Taxonomy" id="1296103"/>
    <lineage>
        <taxon>Eukaryota</taxon>
        <taxon>Fungi</taxon>
        <taxon>Dikarya</taxon>
        <taxon>Basidiomycota</taxon>
        <taxon>Agaricomycotina</taxon>
        <taxon>Tremellomycetes</taxon>
        <taxon>Tremellales</taxon>
        <taxon>Cryptococcaceae</taxon>
        <taxon>Cryptococcus</taxon>
        <taxon>Cryptococcus gattii species complex</taxon>
    </lineage>
</organism>
<sequence length="134" mass="14868">MDWDLDALGSISLDMSAYPSVWAMLLVHRHPLNTDKDPKVLFTHQTIYPRSGVDINSRWLVEWKGLCQGMLMTDLGNAGQKDSTAVLQCDEGDLVVACTFDFPHSSPRADLIHSSAPSAQVVPPCQLDTFYIHP</sequence>
<accession>A0ABR5BZX3</accession>
<gene>
    <name evidence="1" type="ORF">I306_01757</name>
</gene>
<reference evidence="1 2" key="1">
    <citation type="submission" date="2015-01" db="EMBL/GenBank/DDBJ databases">
        <title>The Genome Sequence of Cryptococcus gattii EJB2.</title>
        <authorList>
            <consortium name="The Broad Institute Genomics Platform"/>
            <person name="Cuomo C."/>
            <person name="Litvintseva A."/>
            <person name="Chen Y."/>
            <person name="Heitman J."/>
            <person name="Sun S."/>
            <person name="Springer D."/>
            <person name="Dromer F."/>
            <person name="Young S."/>
            <person name="Zeng Q."/>
            <person name="Gargeya S."/>
            <person name="Abouelleil A."/>
            <person name="Alvarado L."/>
            <person name="Chapman S.B."/>
            <person name="Gainer-Dewar J."/>
            <person name="Goldberg J."/>
            <person name="Griggs A."/>
            <person name="Gujja S."/>
            <person name="Hansen M."/>
            <person name="Howarth C."/>
            <person name="Imamovic A."/>
            <person name="Larimer J."/>
            <person name="Murphy C."/>
            <person name="Naylor J."/>
            <person name="Pearson M."/>
            <person name="Priest M."/>
            <person name="Roberts A."/>
            <person name="Saif S."/>
            <person name="Shea T."/>
            <person name="Sykes S."/>
            <person name="Wortman J."/>
            <person name="Nusbaum C."/>
            <person name="Birren B."/>
        </authorList>
    </citation>
    <scope>NUCLEOTIDE SEQUENCE [LARGE SCALE GENOMIC DNA]</scope>
    <source>
        <strain evidence="1 2">EJB2</strain>
    </source>
</reference>
<dbReference type="EMBL" id="KN848612">
    <property type="protein sequence ID" value="KIR81167.1"/>
    <property type="molecule type" value="Genomic_DNA"/>
</dbReference>
<evidence type="ECO:0000313" key="1">
    <source>
        <dbReference type="EMBL" id="KIR81167.1"/>
    </source>
</evidence>
<dbReference type="Proteomes" id="UP000054272">
    <property type="component" value="Unassembled WGS sequence"/>
</dbReference>
<keyword evidence="2" id="KW-1185">Reference proteome</keyword>
<dbReference type="Gene3D" id="3.30.360.10">
    <property type="entry name" value="Dihydrodipicolinate Reductase, domain 2"/>
    <property type="match status" value="1"/>
</dbReference>
<protein>
    <submittedName>
        <fullName evidence="1">Uncharacterized protein</fullName>
    </submittedName>
</protein>
<proteinExistence type="predicted"/>